<sequence>MEEALEFSSGRSTSTSGGSWFLSSKFTNRLSFSSTSTLTVRFWVCWSTIDMIFCLASSQLSTSPSTTTLARLEKMSASSAASLLPVLAISILTPVDSRIGFNVLPCEPITVDMSLNGMPNSIFTGLAALILEMILKRSFFDTGSCSAASTINVSWVLDDLTAGLKVDGVFDEKVRPLDMDGPHWAGADPIDTPRAGKYVSSSIDTFLSWLDATESTSTSSSYVVGSEAVDDGAEDSVAEIRGVSGSSETDLCFCARSSAGLGILTGGVFLKEAPK</sequence>
<dbReference type="AlphaFoldDB" id="A0A9P8PS76"/>
<dbReference type="Proteomes" id="UP000788993">
    <property type="component" value="Unassembled WGS sequence"/>
</dbReference>
<reference evidence="1" key="1">
    <citation type="journal article" date="2021" name="Open Biol.">
        <title>Shared evolutionary footprints suggest mitochondrial oxidative damage underlies multiple complex I losses in fungi.</title>
        <authorList>
            <person name="Schikora-Tamarit M.A."/>
            <person name="Marcet-Houben M."/>
            <person name="Nosek J."/>
            <person name="Gabaldon T."/>
        </authorList>
    </citation>
    <scope>NUCLEOTIDE SEQUENCE</scope>
    <source>
        <strain evidence="1">NCAIM Y.01608</strain>
    </source>
</reference>
<protein>
    <submittedName>
        <fullName evidence="1">Uncharacterized protein</fullName>
    </submittedName>
</protein>
<gene>
    <name evidence="1" type="ORF">OGATHE_001194</name>
</gene>
<proteinExistence type="predicted"/>
<organism evidence="1 2">
    <name type="scientific">Ogataea polymorpha</name>
    <dbReference type="NCBI Taxonomy" id="460523"/>
    <lineage>
        <taxon>Eukaryota</taxon>
        <taxon>Fungi</taxon>
        <taxon>Dikarya</taxon>
        <taxon>Ascomycota</taxon>
        <taxon>Saccharomycotina</taxon>
        <taxon>Pichiomycetes</taxon>
        <taxon>Pichiales</taxon>
        <taxon>Pichiaceae</taxon>
        <taxon>Ogataea</taxon>
    </lineage>
</organism>
<reference evidence="1" key="2">
    <citation type="submission" date="2021-01" db="EMBL/GenBank/DDBJ databases">
        <authorList>
            <person name="Schikora-Tamarit M.A."/>
        </authorList>
    </citation>
    <scope>NUCLEOTIDE SEQUENCE</scope>
    <source>
        <strain evidence="1">NCAIM Y.01608</strain>
    </source>
</reference>
<dbReference type="EMBL" id="JAEUBD010000146">
    <property type="protein sequence ID" value="KAH3676705.1"/>
    <property type="molecule type" value="Genomic_DNA"/>
</dbReference>
<evidence type="ECO:0000313" key="2">
    <source>
        <dbReference type="Proteomes" id="UP000788993"/>
    </source>
</evidence>
<evidence type="ECO:0000313" key="1">
    <source>
        <dbReference type="EMBL" id="KAH3676705.1"/>
    </source>
</evidence>
<name>A0A9P8PS76_9ASCO</name>
<accession>A0A9P8PS76</accession>
<keyword evidence="2" id="KW-1185">Reference proteome</keyword>
<comment type="caution">
    <text evidence="1">The sequence shown here is derived from an EMBL/GenBank/DDBJ whole genome shotgun (WGS) entry which is preliminary data.</text>
</comment>